<dbReference type="EMBL" id="CM040987">
    <property type="protein sequence ID" value="MCJ8739252.1"/>
    <property type="molecule type" value="Genomic_DNA"/>
</dbReference>
<evidence type="ECO:0000313" key="1">
    <source>
        <dbReference type="EMBL" id="MCJ8739252.1"/>
    </source>
</evidence>
<name>A0ACC5YV92_9TELE</name>
<protein>
    <submittedName>
        <fullName evidence="1">Uncharacterized protein</fullName>
    </submittedName>
</protein>
<proteinExistence type="predicted"/>
<evidence type="ECO:0000313" key="2">
    <source>
        <dbReference type="Proteomes" id="UP000830395"/>
    </source>
</evidence>
<reference evidence="1" key="1">
    <citation type="submission" date="2020-02" db="EMBL/GenBank/DDBJ databases">
        <title>Genome sequencing of the panga catfish, Pangasius djambal.</title>
        <authorList>
            <person name="Wen M."/>
            <person name="Zahm M."/>
            <person name="Roques C."/>
            <person name="Cabau C."/>
            <person name="Klopp C."/>
            <person name="Donnadieu C."/>
            <person name="Jouanno E."/>
            <person name="Avarre J.-C."/>
            <person name="Campet M."/>
            <person name="Ha T."/>
            <person name="Dugue R."/>
            <person name="Lampietro C."/>
            <person name="Louis A."/>
            <person name="Herpin A."/>
            <person name="Echchiki A."/>
            <person name="Berthelot C."/>
            <person name="Parey E."/>
            <person name="Roest-Crollius H."/>
            <person name="Braasch I."/>
            <person name="Postlethwait J.H."/>
            <person name="Bobe J."/>
            <person name="Montfort J."/>
            <person name="Bouchez O."/>
            <person name="Begum T."/>
            <person name="Schartl M."/>
            <person name="Gustiano R."/>
            <person name="Guiguen Y."/>
        </authorList>
    </citation>
    <scope>NUCLEOTIDE SEQUENCE</scope>
    <source>
        <strain evidence="1">Pdj_M5554</strain>
    </source>
</reference>
<sequence length="129" mass="14916">MPAPENQRGNVAAGSREPRSDYDVRVCTVSERREASRGDQTRSARTVARASRARHTRRMTLAYWLKYRNEDELSAFFFFDCRLTECEKTWCLLERRSSEAKVSFQEAVGKRPSRDIGCQCSSRRSSGPW</sequence>
<gene>
    <name evidence="1" type="ORF">PDJAM_G00045010</name>
</gene>
<keyword evidence="2" id="KW-1185">Reference proteome</keyword>
<dbReference type="Proteomes" id="UP000830395">
    <property type="component" value="Chromosome 13"/>
</dbReference>
<organism evidence="1 2">
    <name type="scientific">Pangasius djambal</name>
    <dbReference type="NCBI Taxonomy" id="1691987"/>
    <lineage>
        <taxon>Eukaryota</taxon>
        <taxon>Metazoa</taxon>
        <taxon>Chordata</taxon>
        <taxon>Craniata</taxon>
        <taxon>Vertebrata</taxon>
        <taxon>Euteleostomi</taxon>
        <taxon>Actinopterygii</taxon>
        <taxon>Neopterygii</taxon>
        <taxon>Teleostei</taxon>
        <taxon>Ostariophysi</taxon>
        <taxon>Siluriformes</taxon>
        <taxon>Pangasiidae</taxon>
        <taxon>Pangasius</taxon>
    </lineage>
</organism>
<accession>A0ACC5YV92</accession>
<comment type="caution">
    <text evidence="1">The sequence shown here is derived from an EMBL/GenBank/DDBJ whole genome shotgun (WGS) entry which is preliminary data.</text>
</comment>